<dbReference type="STRING" id="1349767.GJA_1782"/>
<protein>
    <recommendedName>
        <fullName evidence="2">Oxidoreductase molybdopterin-binding domain-containing protein</fullName>
    </recommendedName>
</protein>
<feature type="signal peptide" evidence="1">
    <location>
        <begin position="1"/>
        <end position="22"/>
    </location>
</feature>
<feature type="domain" description="Oxidoreductase molybdopterin-binding" evidence="2">
    <location>
        <begin position="30"/>
        <end position="173"/>
    </location>
</feature>
<dbReference type="Gene3D" id="3.90.420.10">
    <property type="entry name" value="Oxidoreductase, molybdopterin-binding domain"/>
    <property type="match status" value="1"/>
</dbReference>
<organism evidence="3 4">
    <name type="scientific">Janthinobacterium agaricidamnosum NBRC 102515 = DSM 9628</name>
    <dbReference type="NCBI Taxonomy" id="1349767"/>
    <lineage>
        <taxon>Bacteria</taxon>
        <taxon>Pseudomonadati</taxon>
        <taxon>Pseudomonadota</taxon>
        <taxon>Betaproteobacteria</taxon>
        <taxon>Burkholderiales</taxon>
        <taxon>Oxalobacteraceae</taxon>
        <taxon>Janthinobacterium</taxon>
    </lineage>
</organism>
<name>W0V4Z2_9BURK</name>
<evidence type="ECO:0000313" key="4">
    <source>
        <dbReference type="Proteomes" id="UP000027604"/>
    </source>
</evidence>
<dbReference type="PATRIC" id="fig|1349767.4.peg.3557"/>
<keyword evidence="1" id="KW-0732">Signal</keyword>
<dbReference type="InterPro" id="IPR036374">
    <property type="entry name" value="OxRdtase_Mopterin-bd_sf"/>
</dbReference>
<accession>W0V4Z2</accession>
<keyword evidence="4" id="KW-1185">Reference proteome</keyword>
<dbReference type="Proteomes" id="UP000027604">
    <property type="component" value="Chromosome I"/>
</dbReference>
<dbReference type="InterPro" id="IPR000572">
    <property type="entry name" value="OxRdtase_Mopterin-bd_dom"/>
</dbReference>
<evidence type="ECO:0000256" key="1">
    <source>
        <dbReference type="SAM" id="SignalP"/>
    </source>
</evidence>
<evidence type="ECO:0000313" key="3">
    <source>
        <dbReference type="EMBL" id="CDG82418.1"/>
    </source>
</evidence>
<feature type="chain" id="PRO_5004797558" description="Oxidoreductase molybdopterin-binding domain-containing protein" evidence="1">
    <location>
        <begin position="23"/>
        <end position="176"/>
    </location>
</feature>
<dbReference type="eggNOG" id="COG2041">
    <property type="taxonomic scope" value="Bacteria"/>
</dbReference>
<dbReference type="SUPFAM" id="SSF56524">
    <property type="entry name" value="Oxidoreductase molybdopterin-binding domain"/>
    <property type="match status" value="1"/>
</dbReference>
<dbReference type="Pfam" id="PF00174">
    <property type="entry name" value="Oxidored_molyb"/>
    <property type="match status" value="1"/>
</dbReference>
<dbReference type="KEGG" id="jag:GJA_1782"/>
<reference evidence="3 4" key="1">
    <citation type="journal article" date="2015" name="Genome Announc.">
        <title>Genome Sequence of Mushroom Soft-Rot Pathogen Janthinobacterium agaricidamnosum.</title>
        <authorList>
            <person name="Graupner K."/>
            <person name="Lackner G."/>
            <person name="Hertweck C."/>
        </authorList>
    </citation>
    <scope>NUCLEOTIDE SEQUENCE [LARGE SCALE GENOMIC DNA]</scope>
    <source>
        <strain evidence="4">NBRC 102515 / DSM 9628</strain>
    </source>
</reference>
<proteinExistence type="predicted"/>
<sequence>MRRMLCSLLLTTLLTGTAAAHAVPDPAYVTQSITVSGQVEQGLTLTVQDLRQFPARQVTDVPSAGKGGADMGKSRHFKGVLLRDILDQAKLAAPTHNDAKKLYIVATASDGYQAVFSWGEIFNAPLGDGVLVLYEQDGKPLDDGEGKIAMISSKDTRTGPRHVKWLKSISVRKVAD</sequence>
<evidence type="ECO:0000259" key="2">
    <source>
        <dbReference type="Pfam" id="PF00174"/>
    </source>
</evidence>
<dbReference type="EMBL" id="HG322949">
    <property type="protein sequence ID" value="CDG82418.1"/>
    <property type="molecule type" value="Genomic_DNA"/>
</dbReference>
<dbReference type="HOGENOM" id="CLU_103704_1_0_4"/>
<dbReference type="AlphaFoldDB" id="W0V4Z2"/>
<gene>
    <name evidence="3" type="ORF">GJA_1782</name>
</gene>